<accession>X0GJB9</accession>
<protein>
    <submittedName>
        <fullName evidence="2">Uncharacterized protein</fullName>
    </submittedName>
</protein>
<dbReference type="EMBL" id="KK034792">
    <property type="protein sequence ID" value="EXL63747.1"/>
    <property type="molecule type" value="Genomic_DNA"/>
</dbReference>
<sequence length="69" mass="6917">MEAGELLEGGMGSKQAADFENAQSSAGGGRAGDKDASGDKAETDTLEPIATFTSTLLSYAEAISSTDSV</sequence>
<feature type="region of interest" description="Disordered" evidence="1">
    <location>
        <begin position="1"/>
        <end position="47"/>
    </location>
</feature>
<reference evidence="2" key="2">
    <citation type="submission" date="2014-03" db="EMBL/GenBank/DDBJ databases">
        <title>The Genome Annotation of Fusarium oxysporum PHW808.</title>
        <authorList>
            <consortium name="The Broad Institute Genomics Platform"/>
            <person name="Ma L.-J."/>
            <person name="Corby-Kistler H."/>
            <person name="Broz K."/>
            <person name="Gale L.R."/>
            <person name="Jonkers W."/>
            <person name="O'Donnell K."/>
            <person name="Ploetz R."/>
            <person name="Steinberg C."/>
            <person name="Schwartz D.C."/>
            <person name="VanEtten H."/>
            <person name="Zhou S."/>
            <person name="Young S.K."/>
            <person name="Zeng Q."/>
            <person name="Gargeya S."/>
            <person name="Fitzgerald M."/>
            <person name="Abouelleil A."/>
            <person name="Alvarado L."/>
            <person name="Chapman S.B."/>
            <person name="Gainer-Dewar J."/>
            <person name="Goldberg J."/>
            <person name="Griggs A."/>
            <person name="Gujja S."/>
            <person name="Hansen M."/>
            <person name="Howarth C."/>
            <person name="Imamovic A."/>
            <person name="Ireland A."/>
            <person name="Larimer J."/>
            <person name="McCowan C."/>
            <person name="Murphy C."/>
            <person name="Pearson M."/>
            <person name="Poon T.W."/>
            <person name="Priest M."/>
            <person name="Roberts A."/>
            <person name="Saif S."/>
            <person name="Shea T."/>
            <person name="Sykes S."/>
            <person name="Wortman J."/>
            <person name="Nusbaum C."/>
            <person name="Birren B."/>
        </authorList>
    </citation>
    <scope>NUCLEOTIDE SEQUENCE</scope>
    <source>
        <strain evidence="2">54008</strain>
    </source>
</reference>
<feature type="compositionally biased region" description="Basic and acidic residues" evidence="1">
    <location>
        <begin position="31"/>
        <end position="43"/>
    </location>
</feature>
<name>X0GJB9_FUSOX</name>
<organism evidence="2">
    <name type="scientific">Fusarium oxysporum f. sp. conglutinans race 2 54008</name>
    <dbReference type="NCBI Taxonomy" id="1089457"/>
    <lineage>
        <taxon>Eukaryota</taxon>
        <taxon>Fungi</taxon>
        <taxon>Dikarya</taxon>
        <taxon>Ascomycota</taxon>
        <taxon>Pezizomycotina</taxon>
        <taxon>Sordariomycetes</taxon>
        <taxon>Hypocreomycetidae</taxon>
        <taxon>Hypocreales</taxon>
        <taxon>Nectriaceae</taxon>
        <taxon>Fusarium</taxon>
        <taxon>Fusarium oxysporum species complex</taxon>
    </lineage>
</organism>
<reference evidence="2" key="1">
    <citation type="submission" date="2011-11" db="EMBL/GenBank/DDBJ databases">
        <title>The Genome Sequence of Fusarium oxysporum PHW808.</title>
        <authorList>
            <consortium name="The Broad Institute Genome Sequencing Platform"/>
            <person name="Ma L.-J."/>
            <person name="Gale L.R."/>
            <person name="Schwartz D.C."/>
            <person name="Zhou S."/>
            <person name="Corby-Kistler H."/>
            <person name="Young S.K."/>
            <person name="Zeng Q."/>
            <person name="Gargeya S."/>
            <person name="Fitzgerald M."/>
            <person name="Haas B."/>
            <person name="Abouelleil A."/>
            <person name="Alvarado L."/>
            <person name="Arachchi H.M."/>
            <person name="Berlin A."/>
            <person name="Brown A."/>
            <person name="Chapman S.B."/>
            <person name="Chen Z."/>
            <person name="Dunbar C."/>
            <person name="Freedman E."/>
            <person name="Gearin G."/>
            <person name="Goldberg J."/>
            <person name="Griggs A."/>
            <person name="Gujja S."/>
            <person name="Heiman D."/>
            <person name="Howarth C."/>
            <person name="Larson L."/>
            <person name="Lui A."/>
            <person name="MacDonald P.J.P."/>
            <person name="Montmayeur A."/>
            <person name="Murphy C."/>
            <person name="Neiman D."/>
            <person name="Pearson M."/>
            <person name="Priest M."/>
            <person name="Roberts A."/>
            <person name="Saif S."/>
            <person name="Shea T."/>
            <person name="Shenoy N."/>
            <person name="Sisk P."/>
            <person name="Stolte C."/>
            <person name="Sykes S."/>
            <person name="Wortman J."/>
            <person name="Nusbaum C."/>
            <person name="Birren B."/>
        </authorList>
    </citation>
    <scope>NUCLEOTIDE SEQUENCE [LARGE SCALE GENOMIC DNA]</scope>
    <source>
        <strain evidence="2">54008</strain>
    </source>
</reference>
<evidence type="ECO:0000256" key="1">
    <source>
        <dbReference type="SAM" id="MobiDB-lite"/>
    </source>
</evidence>
<dbReference type="AlphaFoldDB" id="X0GJB9"/>
<dbReference type="HOGENOM" id="CLU_2776035_0_0_1"/>
<proteinExistence type="predicted"/>
<gene>
    <name evidence="2" type="ORF">FOPG_19980</name>
</gene>
<dbReference type="Proteomes" id="UP000030676">
    <property type="component" value="Unassembled WGS sequence"/>
</dbReference>
<evidence type="ECO:0000313" key="2">
    <source>
        <dbReference type="EMBL" id="EXL63747.1"/>
    </source>
</evidence>